<dbReference type="Pfam" id="PF12917">
    <property type="entry name" value="YfbR-like"/>
    <property type="match status" value="1"/>
</dbReference>
<reference evidence="1" key="1">
    <citation type="journal article" date="2015" name="Nature">
        <title>Complex archaea that bridge the gap between prokaryotes and eukaryotes.</title>
        <authorList>
            <person name="Spang A."/>
            <person name="Saw J.H."/>
            <person name="Jorgensen S.L."/>
            <person name="Zaremba-Niedzwiedzka K."/>
            <person name="Martijn J."/>
            <person name="Lind A.E."/>
            <person name="van Eijk R."/>
            <person name="Schleper C."/>
            <person name="Guy L."/>
            <person name="Ettema T.J."/>
        </authorList>
    </citation>
    <scope>NUCLEOTIDE SEQUENCE</scope>
</reference>
<dbReference type="SUPFAM" id="SSF109604">
    <property type="entry name" value="HD-domain/PDEase-like"/>
    <property type="match status" value="1"/>
</dbReference>
<sequence length="202" mass="23167">MAFEFELRDLSYVPRWSTVRLINPQNVADHQYFTAIYALQICDLLDDGSEIDSVISWEVRFHTVALALVHDLEETFLGDIPGPAKRAIVDRDKLDELSYQEIVARYPSLVDYTAPIGVPGYPDLVRGIIKAASLMDELMLLIQEWRMGNNLLKHVQRNSMNRLEAVWRAIPWDKDELNLIWNTEIIEAIAAAEHGELRHLLG</sequence>
<comment type="caution">
    <text evidence="1">The sequence shown here is derived from an EMBL/GenBank/DDBJ whole genome shotgun (WGS) entry which is preliminary data.</text>
</comment>
<name>A0A0F9RMS3_9ZZZZ</name>
<proteinExistence type="predicted"/>
<evidence type="ECO:0000313" key="1">
    <source>
        <dbReference type="EMBL" id="KKN51102.1"/>
    </source>
</evidence>
<accession>A0A0F9RMS3</accession>
<evidence type="ECO:0008006" key="2">
    <source>
        <dbReference type="Google" id="ProtNLM"/>
    </source>
</evidence>
<dbReference type="Gene3D" id="1.10.3210.10">
    <property type="entry name" value="Hypothetical protein af1432"/>
    <property type="match status" value="1"/>
</dbReference>
<organism evidence="1">
    <name type="scientific">marine sediment metagenome</name>
    <dbReference type="NCBI Taxonomy" id="412755"/>
    <lineage>
        <taxon>unclassified sequences</taxon>
        <taxon>metagenomes</taxon>
        <taxon>ecological metagenomes</taxon>
    </lineage>
</organism>
<dbReference type="AlphaFoldDB" id="A0A0F9RMS3"/>
<gene>
    <name evidence="1" type="ORF">LCGC14_0626120</name>
</gene>
<protein>
    <recommendedName>
        <fullName evidence="2">HD/PDEase domain-containing protein</fullName>
    </recommendedName>
</protein>
<dbReference type="EMBL" id="LAZR01001079">
    <property type="protein sequence ID" value="KKN51102.1"/>
    <property type="molecule type" value="Genomic_DNA"/>
</dbReference>